<dbReference type="GO" id="GO:0015948">
    <property type="term" value="P:methanogenesis"/>
    <property type="evidence" value="ECO:0007669"/>
    <property type="project" value="InterPro"/>
</dbReference>
<evidence type="ECO:0000256" key="1">
    <source>
        <dbReference type="ARBA" id="ARBA00007137"/>
    </source>
</evidence>
<evidence type="ECO:0000256" key="3">
    <source>
        <dbReference type="ARBA" id="ARBA00022679"/>
    </source>
</evidence>
<dbReference type="Gene3D" id="3.20.20.480">
    <property type="entry name" value="Trimethylamine methyltransferase-like"/>
    <property type="match status" value="1"/>
</dbReference>
<reference evidence="4 5" key="1">
    <citation type="submission" date="2017-04" db="EMBL/GenBank/DDBJ databases">
        <authorList>
            <person name="Afonso C.L."/>
            <person name="Miller P.J."/>
            <person name="Scott M.A."/>
            <person name="Spackman E."/>
            <person name="Goraichik I."/>
            <person name="Dimitrov K.M."/>
            <person name="Suarez D.L."/>
            <person name="Swayne D.E."/>
        </authorList>
    </citation>
    <scope>NUCLEOTIDE SEQUENCE [LARGE SCALE GENOMIC DNA]</scope>
    <source>
        <strain evidence="4 5">DSM 3385</strain>
    </source>
</reference>
<dbReference type="Proteomes" id="UP000192418">
    <property type="component" value="Unassembled WGS sequence"/>
</dbReference>
<dbReference type="RefSeq" id="WP_084071692.1">
    <property type="nucleotide sequence ID" value="NZ_FWXY01000037.1"/>
</dbReference>
<dbReference type="EMBL" id="FWXY01000037">
    <property type="protein sequence ID" value="SMD11358.1"/>
    <property type="molecule type" value="Genomic_DNA"/>
</dbReference>
<accession>A0A1W2EQE6</accession>
<comment type="similarity">
    <text evidence="1">Belongs to the trimethylamine methyltransferase family.</text>
</comment>
<evidence type="ECO:0000313" key="5">
    <source>
        <dbReference type="Proteomes" id="UP000192418"/>
    </source>
</evidence>
<keyword evidence="5" id="KW-1185">Reference proteome</keyword>
<dbReference type="GO" id="GO:0032259">
    <property type="term" value="P:methylation"/>
    <property type="evidence" value="ECO:0007669"/>
    <property type="project" value="UniProtKB-KW"/>
</dbReference>
<evidence type="ECO:0000313" key="4">
    <source>
        <dbReference type="EMBL" id="SMD11358.1"/>
    </source>
</evidence>
<dbReference type="AlphaFoldDB" id="A0A1W2EQE6"/>
<dbReference type="OrthoDB" id="9815793at2"/>
<evidence type="ECO:0000256" key="2">
    <source>
        <dbReference type="ARBA" id="ARBA00022603"/>
    </source>
</evidence>
<dbReference type="STRING" id="1121400.SAMN02746065_1376"/>
<keyword evidence="2 4" id="KW-0489">Methyltransferase</keyword>
<keyword evidence="3 4" id="KW-0808">Transferase</keyword>
<gene>
    <name evidence="4" type="ORF">SAMN02746065_1376</name>
</gene>
<dbReference type="Pfam" id="PF06253">
    <property type="entry name" value="MTTB"/>
    <property type="match status" value="1"/>
</dbReference>
<organism evidence="4 5">
    <name type="scientific">Desulfocicer vacuolatum DSM 3385</name>
    <dbReference type="NCBI Taxonomy" id="1121400"/>
    <lineage>
        <taxon>Bacteria</taxon>
        <taxon>Pseudomonadati</taxon>
        <taxon>Thermodesulfobacteriota</taxon>
        <taxon>Desulfobacteria</taxon>
        <taxon>Desulfobacterales</taxon>
        <taxon>Desulfobacteraceae</taxon>
        <taxon>Desulfocicer</taxon>
    </lineage>
</organism>
<proteinExistence type="inferred from homology"/>
<dbReference type="InterPro" id="IPR010426">
    <property type="entry name" value="MTTB_MeTrfase"/>
</dbReference>
<dbReference type="InterPro" id="IPR038601">
    <property type="entry name" value="MttB-like_sf"/>
</dbReference>
<dbReference type="GO" id="GO:0008168">
    <property type="term" value="F:methyltransferase activity"/>
    <property type="evidence" value="ECO:0007669"/>
    <property type="project" value="UniProtKB-KW"/>
</dbReference>
<protein>
    <submittedName>
        <fullName evidence="4">Trimethylamine:corrinoid methyltransferase</fullName>
    </submittedName>
</protein>
<name>A0A1W2EQE6_9BACT</name>
<sequence>MSVRNTKAGFNSLNGYGINAFTTQELEAIHAATLQVFWNTGIKVETPEALDIFAAAGATVQRKDKYGIVKIPNYMVEESIQSTPKVGMFYGRRPEDDYFTDDNRVGFTAGFGEHVKIIDPETRKVRPTVKQDLANITRIQDALAVTPVIERAACSGDCLPASQPLHNYAAMVENTSKHCFLGFGGGKNAEKIIEIAKIAAGGEEKFLDRPTVTGFVCPTSPLTLVNEACESIIACARGGIGISIIPMSLSGASSPATLAGVVVQHNVEVLSALILAQLTRKGTPCVYCGCCTIMDLRLACSPVGVPEMAQLSVAWAKIAQFYKLPSWVGGCASDSKLADAQQGYDFTLTAMPSALAGANVIYGLGAIESILTFDYAAMLLGAEQAERIQQVVSGITINDETMALDLIHEVGPGGEYMTKKHTFERMRDMSVGKLFNRLNRDAWEQKLKEKPIAEQAYDAADEILKNHKPMPLPEGAMAKINDLIAEYEDELK</sequence>